<evidence type="ECO:0000256" key="5">
    <source>
        <dbReference type="PROSITE-ProRule" id="PRU10100"/>
    </source>
</evidence>
<evidence type="ECO:0000256" key="3">
    <source>
        <dbReference type="ARBA" id="ARBA00070292"/>
    </source>
</evidence>
<dbReference type="EMBL" id="JBHSXM010000001">
    <property type="protein sequence ID" value="MFC6836210.1"/>
    <property type="molecule type" value="Genomic_DNA"/>
</dbReference>
<dbReference type="Gene3D" id="3.40.50.40">
    <property type="match status" value="1"/>
</dbReference>
<feature type="region of interest" description="Disordered" evidence="6">
    <location>
        <begin position="1"/>
        <end position="23"/>
    </location>
</feature>
<dbReference type="InterPro" id="IPR036152">
    <property type="entry name" value="Asp/glu_Ase-like_sf"/>
</dbReference>
<dbReference type="PANTHER" id="PTHR11707">
    <property type="entry name" value="L-ASPARAGINASE"/>
    <property type="match status" value="1"/>
</dbReference>
<keyword evidence="10" id="KW-1185">Reference proteome</keyword>
<dbReference type="PROSITE" id="PS00917">
    <property type="entry name" value="ASN_GLN_ASE_2"/>
    <property type="match status" value="1"/>
</dbReference>
<dbReference type="RefSeq" id="WP_304447902.1">
    <property type="nucleotide sequence ID" value="NZ_JARRAH010000001.1"/>
</dbReference>
<organism evidence="9 10">
    <name type="scientific">Halomarina ordinaria</name>
    <dbReference type="NCBI Taxonomy" id="3033939"/>
    <lineage>
        <taxon>Archaea</taxon>
        <taxon>Methanobacteriati</taxon>
        <taxon>Methanobacteriota</taxon>
        <taxon>Stenosarchaea group</taxon>
        <taxon>Halobacteria</taxon>
        <taxon>Halobacteriales</taxon>
        <taxon>Natronomonadaceae</taxon>
        <taxon>Halomarina</taxon>
    </lineage>
</organism>
<feature type="active site" evidence="5">
    <location>
        <position position="87"/>
    </location>
</feature>
<gene>
    <name evidence="9" type="ORF">ACFQHK_06780</name>
</gene>
<dbReference type="InterPro" id="IPR037152">
    <property type="entry name" value="L-asparaginase_N_sf"/>
</dbReference>
<evidence type="ECO:0000256" key="2">
    <source>
        <dbReference type="ARBA" id="ARBA00022801"/>
    </source>
</evidence>
<comment type="caution">
    <text evidence="9">The sequence shown here is derived from an EMBL/GenBank/DDBJ whole genome shotgun (WGS) entry which is preliminary data.</text>
</comment>
<sequence length="333" mass="34419">MANPTVAVLGTGGTIASSDTERGAEAKRDAADLLDAVPDLADHADLRVEEVAKRLSFEMDFETVLALAERVEGVSERVDGIVVTHGTDTMAECAFALDHLREGSVPVVFTGAQRHPDLVSADGPANLLAAVRSAADDRLREAGGTYVAFDEELHAASTVEKLHTSALGGFESPTVGPVASLLRHGVEFHRPAGSDTPRLAVDTVTAHVPVVSSGLGVDDATFRRELDAGADGIVLEATGIGNTSPSLGRAVDDAVSAGVPVVVASRSPAGRVQPVYGSPGGSRSLSEYGALCGGRLSAAKARVRLLLALSRTDRKPPVAALFPPWHADGEETT</sequence>
<dbReference type="Gene3D" id="3.40.50.1170">
    <property type="entry name" value="L-asparaginase, N-terminal domain"/>
    <property type="match status" value="1"/>
</dbReference>
<evidence type="ECO:0000256" key="1">
    <source>
        <dbReference type="ARBA" id="ARBA00010518"/>
    </source>
</evidence>
<dbReference type="Pfam" id="PF17763">
    <property type="entry name" value="Asparaginase_C"/>
    <property type="match status" value="1"/>
</dbReference>
<feature type="domain" description="Asparaginase/glutaminase C-terminal" evidence="8">
    <location>
        <begin position="207"/>
        <end position="322"/>
    </location>
</feature>
<protein>
    <recommendedName>
        <fullName evidence="3">L-asparaginase</fullName>
    </recommendedName>
</protein>
<evidence type="ECO:0000256" key="4">
    <source>
        <dbReference type="PROSITE-ProRule" id="PRU10099"/>
    </source>
</evidence>
<dbReference type="PANTHER" id="PTHR11707:SF28">
    <property type="entry name" value="60 KDA LYSOPHOSPHOLIPASE"/>
    <property type="match status" value="1"/>
</dbReference>
<dbReference type="InterPro" id="IPR040919">
    <property type="entry name" value="Asparaginase_C"/>
</dbReference>
<dbReference type="InterPro" id="IPR027475">
    <property type="entry name" value="Asparaginase/glutaminase_AS2"/>
</dbReference>
<proteinExistence type="inferred from homology"/>
<dbReference type="InterPro" id="IPR020827">
    <property type="entry name" value="Asparaginase/glutaminase_AS1"/>
</dbReference>
<evidence type="ECO:0000259" key="8">
    <source>
        <dbReference type="Pfam" id="PF17763"/>
    </source>
</evidence>
<evidence type="ECO:0000313" key="9">
    <source>
        <dbReference type="EMBL" id="MFC6836210.1"/>
    </source>
</evidence>
<dbReference type="InterPro" id="IPR006034">
    <property type="entry name" value="Asparaginase/glutaminase-like"/>
</dbReference>
<accession>A0ABD5U9J9</accession>
<dbReference type="InterPro" id="IPR027473">
    <property type="entry name" value="L-asparaginase_C"/>
</dbReference>
<feature type="domain" description="L-asparaginase N-terminal" evidence="7">
    <location>
        <begin position="6"/>
        <end position="191"/>
    </location>
</feature>
<dbReference type="InterPro" id="IPR027474">
    <property type="entry name" value="L-asparaginase_N"/>
</dbReference>
<dbReference type="FunFam" id="3.40.50.1170:FF:000001">
    <property type="entry name" value="L-asparaginase 2"/>
    <property type="match status" value="1"/>
</dbReference>
<dbReference type="PIRSF" id="PIRSF500176">
    <property type="entry name" value="L_ASNase"/>
    <property type="match status" value="1"/>
</dbReference>
<dbReference type="GO" id="GO:0004067">
    <property type="term" value="F:asparaginase activity"/>
    <property type="evidence" value="ECO:0007669"/>
    <property type="project" value="UniProtKB-UniRule"/>
</dbReference>
<dbReference type="SFLD" id="SFLDS00057">
    <property type="entry name" value="Glutaminase/Asparaginase"/>
    <property type="match status" value="1"/>
</dbReference>
<keyword evidence="2" id="KW-0378">Hydrolase</keyword>
<dbReference type="SMART" id="SM00870">
    <property type="entry name" value="Asparaginase"/>
    <property type="match status" value="1"/>
</dbReference>
<dbReference type="Proteomes" id="UP001596406">
    <property type="component" value="Unassembled WGS sequence"/>
</dbReference>
<dbReference type="PIRSF" id="PIRSF001220">
    <property type="entry name" value="L-ASNase_gatD"/>
    <property type="match status" value="1"/>
</dbReference>
<dbReference type="Pfam" id="PF00710">
    <property type="entry name" value="Asparaginase"/>
    <property type="match status" value="1"/>
</dbReference>
<name>A0ABD5U9J9_9EURY</name>
<dbReference type="SUPFAM" id="SSF53774">
    <property type="entry name" value="Glutaminase/Asparaginase"/>
    <property type="match status" value="1"/>
</dbReference>
<dbReference type="PRINTS" id="PR00139">
    <property type="entry name" value="ASNGLNASE"/>
</dbReference>
<evidence type="ECO:0000313" key="10">
    <source>
        <dbReference type="Proteomes" id="UP001596406"/>
    </source>
</evidence>
<dbReference type="CDD" id="cd08964">
    <property type="entry name" value="L-asparaginase_II"/>
    <property type="match status" value="1"/>
</dbReference>
<dbReference type="InterPro" id="IPR004550">
    <property type="entry name" value="AsnASE_II"/>
</dbReference>
<dbReference type="PROSITE" id="PS00144">
    <property type="entry name" value="ASN_GLN_ASE_1"/>
    <property type="match status" value="1"/>
</dbReference>
<dbReference type="AlphaFoldDB" id="A0ABD5U9J9"/>
<comment type="similarity">
    <text evidence="1">Belongs to the asparaginase 1 family.</text>
</comment>
<reference evidence="9 10" key="1">
    <citation type="journal article" date="2019" name="Int. J. Syst. Evol. Microbiol.">
        <title>The Global Catalogue of Microorganisms (GCM) 10K type strain sequencing project: providing services to taxonomists for standard genome sequencing and annotation.</title>
        <authorList>
            <consortium name="The Broad Institute Genomics Platform"/>
            <consortium name="The Broad Institute Genome Sequencing Center for Infectious Disease"/>
            <person name="Wu L."/>
            <person name="Ma J."/>
        </authorList>
    </citation>
    <scope>NUCLEOTIDE SEQUENCE [LARGE SCALE GENOMIC DNA]</scope>
    <source>
        <strain evidence="9 10">PSRA2</strain>
    </source>
</reference>
<dbReference type="PROSITE" id="PS51732">
    <property type="entry name" value="ASN_GLN_ASE_3"/>
    <property type="match status" value="1"/>
</dbReference>
<evidence type="ECO:0000259" key="7">
    <source>
        <dbReference type="Pfam" id="PF00710"/>
    </source>
</evidence>
<feature type="active site" evidence="4">
    <location>
        <position position="14"/>
    </location>
</feature>
<evidence type="ECO:0000256" key="6">
    <source>
        <dbReference type="SAM" id="MobiDB-lite"/>
    </source>
</evidence>